<evidence type="ECO:0000313" key="2">
    <source>
        <dbReference type="EMBL" id="SLM48136.1"/>
    </source>
</evidence>
<evidence type="ECO:0000313" key="3">
    <source>
        <dbReference type="Proteomes" id="UP000192042"/>
    </source>
</evidence>
<organism evidence="2 3">
    <name type="scientific">Nitrospira japonica</name>
    <dbReference type="NCBI Taxonomy" id="1325564"/>
    <lineage>
        <taxon>Bacteria</taxon>
        <taxon>Pseudomonadati</taxon>
        <taxon>Nitrospirota</taxon>
        <taxon>Nitrospiria</taxon>
        <taxon>Nitrospirales</taxon>
        <taxon>Nitrospiraceae</taxon>
        <taxon>Nitrospira</taxon>
    </lineage>
</organism>
<reference evidence="2 3" key="1">
    <citation type="submission" date="2017-03" db="EMBL/GenBank/DDBJ databases">
        <authorList>
            <person name="Afonso C.L."/>
            <person name="Miller P.J."/>
            <person name="Scott M.A."/>
            <person name="Spackman E."/>
            <person name="Goraichik I."/>
            <person name="Dimitrov K.M."/>
            <person name="Suarez D.L."/>
            <person name="Swayne D.E."/>
        </authorList>
    </citation>
    <scope>NUCLEOTIDE SEQUENCE [LARGE SCALE GENOMIC DNA]</scope>
    <source>
        <strain evidence="2">Genome sequencing of Nitrospira japonica strain NJ11</strain>
    </source>
</reference>
<proteinExistence type="predicted"/>
<dbReference type="RefSeq" id="WP_080886559.1">
    <property type="nucleotide sequence ID" value="NZ_LT828648.1"/>
</dbReference>
<dbReference type="KEGG" id="nja:NSJP_1964"/>
<name>A0A1W1I562_9BACT</name>
<gene>
    <name evidence="2" type="ORF">NSJP_1964</name>
</gene>
<feature type="region of interest" description="Disordered" evidence="1">
    <location>
        <begin position="44"/>
        <end position="101"/>
    </location>
</feature>
<evidence type="ECO:0000256" key="1">
    <source>
        <dbReference type="SAM" id="MobiDB-lite"/>
    </source>
</evidence>
<keyword evidence="3" id="KW-1185">Reference proteome</keyword>
<dbReference type="AlphaFoldDB" id="A0A1W1I562"/>
<dbReference type="Proteomes" id="UP000192042">
    <property type="component" value="Chromosome I"/>
</dbReference>
<dbReference type="STRING" id="1325564.NSJP_1964"/>
<accession>A0A1W1I562</accession>
<protein>
    <submittedName>
        <fullName evidence="2">Uncharacterized protein</fullName>
    </submittedName>
</protein>
<sequence length="101" mass="11056">MSFMAMNHPGRAKVLVIIAIWFFTGGLSFADNFDLTDDLRNSLPDLPQALEPDLDEVRETAEPELASSGHFSPPLFDPAARGTRLQPFSGTSLHEARPAFA</sequence>
<dbReference type="EMBL" id="LT828648">
    <property type="protein sequence ID" value="SLM48136.1"/>
    <property type="molecule type" value="Genomic_DNA"/>
</dbReference>